<keyword evidence="5 9" id="KW-0808">Transferase</keyword>
<dbReference type="SUPFAM" id="SSF51569">
    <property type="entry name" value="Aldolase"/>
    <property type="match status" value="1"/>
</dbReference>
<dbReference type="PROSITE" id="PS01054">
    <property type="entry name" value="TRANSALDOLASE_1"/>
    <property type="match status" value="1"/>
</dbReference>
<comment type="pathway">
    <text evidence="2 9">Carbohydrate degradation; pentose phosphate pathway; D-glyceraldehyde 3-phosphate and beta-D-fructose 6-phosphate from D-ribose 5-phosphate and D-xylulose 5-phosphate (non-oxidative stage): step 2/3.</text>
</comment>
<name>A0ABS4KDT7_9FIRM</name>
<dbReference type="InterPro" id="IPR013785">
    <property type="entry name" value="Aldolase_TIM"/>
</dbReference>
<comment type="function">
    <text evidence="9">Transaldolase is important for the balance of metabolites in the pentose-phosphate pathway.</text>
</comment>
<dbReference type="PANTHER" id="PTHR10683">
    <property type="entry name" value="TRANSALDOLASE"/>
    <property type="match status" value="1"/>
</dbReference>
<comment type="catalytic activity">
    <reaction evidence="8 9">
        <text>D-sedoheptulose 7-phosphate + D-glyceraldehyde 3-phosphate = D-erythrose 4-phosphate + beta-D-fructose 6-phosphate</text>
        <dbReference type="Rhea" id="RHEA:17053"/>
        <dbReference type="ChEBI" id="CHEBI:16897"/>
        <dbReference type="ChEBI" id="CHEBI:57483"/>
        <dbReference type="ChEBI" id="CHEBI:57634"/>
        <dbReference type="ChEBI" id="CHEBI:59776"/>
        <dbReference type="EC" id="2.2.1.2"/>
    </reaction>
</comment>
<dbReference type="InterPro" id="IPR018225">
    <property type="entry name" value="Transaldolase_AS"/>
</dbReference>
<dbReference type="InterPro" id="IPR004731">
    <property type="entry name" value="Transaldolase_3B/F6P_aldolase"/>
</dbReference>
<dbReference type="EC" id="2.2.1.2" evidence="9"/>
<comment type="subcellular location">
    <subcellularLocation>
        <location evidence="1 9">Cytoplasm</location>
    </subcellularLocation>
</comment>
<dbReference type="Gene3D" id="3.20.20.70">
    <property type="entry name" value="Aldolase class I"/>
    <property type="match status" value="1"/>
</dbReference>
<evidence type="ECO:0000313" key="10">
    <source>
        <dbReference type="EMBL" id="MBP2025932.1"/>
    </source>
</evidence>
<evidence type="ECO:0000256" key="7">
    <source>
        <dbReference type="ARBA" id="ARBA00023270"/>
    </source>
</evidence>
<keyword evidence="4 9" id="KW-0963">Cytoplasm</keyword>
<comment type="caution">
    <text evidence="10">The sequence shown here is derived from an EMBL/GenBank/DDBJ whole genome shotgun (WGS) entry which is preliminary data.</text>
</comment>
<keyword evidence="7 9" id="KW-0704">Schiff base</keyword>
<dbReference type="GO" id="GO:0004801">
    <property type="term" value="F:transaldolase activity"/>
    <property type="evidence" value="ECO:0007669"/>
    <property type="project" value="UniProtKB-EC"/>
</dbReference>
<dbReference type="Pfam" id="PF00923">
    <property type="entry name" value="TAL_FSA"/>
    <property type="match status" value="1"/>
</dbReference>
<dbReference type="Proteomes" id="UP001519306">
    <property type="component" value="Unassembled WGS sequence"/>
</dbReference>
<proteinExistence type="inferred from homology"/>
<keyword evidence="6 9" id="KW-0570">Pentose shunt</keyword>
<dbReference type="HAMAP" id="MF_00494">
    <property type="entry name" value="Transaldolase_3b"/>
    <property type="match status" value="1"/>
</dbReference>
<dbReference type="NCBIfam" id="TIGR00875">
    <property type="entry name" value="fsa_talC_mipB"/>
    <property type="match status" value="1"/>
</dbReference>
<protein>
    <recommendedName>
        <fullName evidence="9">Probable transaldolase</fullName>
        <ecNumber evidence="9">2.2.1.2</ecNumber>
    </recommendedName>
</protein>
<dbReference type="CDD" id="cd00956">
    <property type="entry name" value="Transaldolase_FSA"/>
    <property type="match status" value="1"/>
</dbReference>
<evidence type="ECO:0000256" key="9">
    <source>
        <dbReference type="HAMAP-Rule" id="MF_00494"/>
    </source>
</evidence>
<dbReference type="InterPro" id="IPR022999">
    <property type="entry name" value="Transaldolase_3B"/>
</dbReference>
<evidence type="ECO:0000256" key="3">
    <source>
        <dbReference type="ARBA" id="ARBA00005740"/>
    </source>
</evidence>
<comment type="similarity">
    <text evidence="3 9">Belongs to the transaldolase family. Type 3B subfamily.</text>
</comment>
<feature type="active site" description="Schiff-base intermediate with substrate" evidence="9">
    <location>
        <position position="83"/>
    </location>
</feature>
<dbReference type="InterPro" id="IPR001585">
    <property type="entry name" value="TAL/FSA"/>
</dbReference>
<evidence type="ECO:0000256" key="5">
    <source>
        <dbReference type="ARBA" id="ARBA00022679"/>
    </source>
</evidence>
<evidence type="ECO:0000256" key="2">
    <source>
        <dbReference type="ARBA" id="ARBA00004857"/>
    </source>
</evidence>
<sequence length="218" mass="23805">MKFFIDTANVDEIKEINSWGVLSGVTTNPSLIAKEGKVFEDVVLEITKIVDGPISAEVTATKWEEMVEQGRELAKIHKNIIIKIPMTEDGLKAVNVLSKEGIKTNVTLIFSANQALLAATAGASYVSPFIGRLDDIGQNGMDLIEDLSEIFDIYGIDTEIIAASVRHTTHIIECAKSGADIATVPYKVFKQMVKHPLTDSGIETFLSDFKSVKTKGDF</sequence>
<evidence type="ECO:0000256" key="1">
    <source>
        <dbReference type="ARBA" id="ARBA00004496"/>
    </source>
</evidence>
<evidence type="ECO:0000256" key="6">
    <source>
        <dbReference type="ARBA" id="ARBA00023126"/>
    </source>
</evidence>
<dbReference type="RefSeq" id="WP_210061671.1">
    <property type="nucleotide sequence ID" value="NZ_JAGGLJ010000015.1"/>
</dbReference>
<evidence type="ECO:0000256" key="8">
    <source>
        <dbReference type="ARBA" id="ARBA00048810"/>
    </source>
</evidence>
<organism evidence="10 11">
    <name type="scientific">Peptoniphilus stercorisuis</name>
    <dbReference type="NCBI Taxonomy" id="1436965"/>
    <lineage>
        <taxon>Bacteria</taxon>
        <taxon>Bacillati</taxon>
        <taxon>Bacillota</taxon>
        <taxon>Tissierellia</taxon>
        <taxon>Tissierellales</taxon>
        <taxon>Peptoniphilaceae</taxon>
        <taxon>Peptoniphilus</taxon>
    </lineage>
</organism>
<dbReference type="EMBL" id="JAGGLJ010000015">
    <property type="protein sequence ID" value="MBP2025932.1"/>
    <property type="molecule type" value="Genomic_DNA"/>
</dbReference>
<evidence type="ECO:0000313" key="11">
    <source>
        <dbReference type="Proteomes" id="UP001519306"/>
    </source>
</evidence>
<reference evidence="10 11" key="1">
    <citation type="submission" date="2021-03" db="EMBL/GenBank/DDBJ databases">
        <title>Genomic Encyclopedia of Type Strains, Phase IV (KMG-IV): sequencing the most valuable type-strain genomes for metagenomic binning, comparative biology and taxonomic classification.</title>
        <authorList>
            <person name="Goeker M."/>
        </authorList>
    </citation>
    <scope>NUCLEOTIDE SEQUENCE [LARGE SCALE GENOMIC DNA]</scope>
    <source>
        <strain evidence="10 11">DSM 27563</strain>
    </source>
</reference>
<evidence type="ECO:0000256" key="4">
    <source>
        <dbReference type="ARBA" id="ARBA00022490"/>
    </source>
</evidence>
<gene>
    <name evidence="9" type="primary">tal</name>
    <name evidence="10" type="ORF">J2Z71_001483</name>
</gene>
<accession>A0ABS4KDT7</accession>
<dbReference type="PANTHER" id="PTHR10683:SF36">
    <property type="entry name" value="TRANSALDOLASE"/>
    <property type="match status" value="1"/>
</dbReference>
<keyword evidence="11" id="KW-1185">Reference proteome</keyword>
<dbReference type="InterPro" id="IPR033919">
    <property type="entry name" value="TSA/FSA_arc/bac"/>
</dbReference>